<evidence type="ECO:0000313" key="2">
    <source>
        <dbReference type="EMBL" id="PFG43385.1"/>
    </source>
</evidence>
<keyword evidence="3" id="KW-1185">Reference proteome</keyword>
<reference evidence="2 3" key="1">
    <citation type="submission" date="2017-10" db="EMBL/GenBank/DDBJ databases">
        <title>Sequencing the genomes of 1000 actinobacteria strains.</title>
        <authorList>
            <person name="Klenk H.-P."/>
        </authorList>
    </citation>
    <scope>NUCLEOTIDE SEQUENCE [LARGE SCALE GENOMIC DNA]</scope>
    <source>
        <strain evidence="2 3">DSM 21863</strain>
    </source>
</reference>
<organism evidence="2 3">
    <name type="scientific">Isoptericola jiangsuensis</name>
    <dbReference type="NCBI Taxonomy" id="548579"/>
    <lineage>
        <taxon>Bacteria</taxon>
        <taxon>Bacillati</taxon>
        <taxon>Actinomycetota</taxon>
        <taxon>Actinomycetes</taxon>
        <taxon>Micrococcales</taxon>
        <taxon>Promicromonosporaceae</taxon>
        <taxon>Isoptericola</taxon>
    </lineage>
</organism>
<protein>
    <submittedName>
        <fullName evidence="2">Uncharacterized protein</fullName>
    </submittedName>
</protein>
<gene>
    <name evidence="2" type="ORF">ATJ88_2081</name>
</gene>
<dbReference type="Proteomes" id="UP000224130">
    <property type="component" value="Unassembled WGS sequence"/>
</dbReference>
<proteinExistence type="predicted"/>
<name>A0A2A9EYU2_9MICO</name>
<feature type="region of interest" description="Disordered" evidence="1">
    <location>
        <begin position="1"/>
        <end position="80"/>
    </location>
</feature>
<dbReference type="AlphaFoldDB" id="A0A2A9EYU2"/>
<evidence type="ECO:0000313" key="3">
    <source>
        <dbReference type="Proteomes" id="UP000224130"/>
    </source>
</evidence>
<comment type="caution">
    <text evidence="2">The sequence shown here is derived from an EMBL/GenBank/DDBJ whole genome shotgun (WGS) entry which is preliminary data.</text>
</comment>
<dbReference type="EMBL" id="PDJJ01000001">
    <property type="protein sequence ID" value="PFG43385.1"/>
    <property type="molecule type" value="Genomic_DNA"/>
</dbReference>
<evidence type="ECO:0000256" key="1">
    <source>
        <dbReference type="SAM" id="MobiDB-lite"/>
    </source>
</evidence>
<feature type="compositionally biased region" description="Basic and acidic residues" evidence="1">
    <location>
        <begin position="35"/>
        <end position="46"/>
    </location>
</feature>
<sequence>MWAMITDSKDAGPTRARSLLDESIASQARIAPRRRSAEDPHGDPRTGGDATKAPTSLSQSERRPIEGASSGHSWDDPDEL</sequence>
<accession>A0A2A9EYU2</accession>